<dbReference type="Proteomes" id="UP001139981">
    <property type="component" value="Unassembled WGS sequence"/>
</dbReference>
<accession>A0ACC1M9C5</accession>
<proteinExistence type="predicted"/>
<dbReference type="EMBL" id="JANBVB010000003">
    <property type="protein sequence ID" value="KAJ2900725.1"/>
    <property type="molecule type" value="Genomic_DNA"/>
</dbReference>
<evidence type="ECO:0000313" key="2">
    <source>
        <dbReference type="Proteomes" id="UP001139981"/>
    </source>
</evidence>
<evidence type="ECO:0000313" key="1">
    <source>
        <dbReference type="EMBL" id="KAJ2900725.1"/>
    </source>
</evidence>
<name>A0ACC1M9C5_9FUNG</name>
<comment type="caution">
    <text evidence="1">The sequence shown here is derived from an EMBL/GenBank/DDBJ whole genome shotgun (WGS) entry which is preliminary data.</text>
</comment>
<gene>
    <name evidence="1" type="ORF">IWW38_000400</name>
</gene>
<sequence length="224" mass="25279">MFFKIFKDVFTPIDNDLHAELQLHSLTQTGMVQQYVDAFQALIMHIKNMDEPEQHHHFTDGLKKPLCDLINKSEHKLFLAVCKFALLQDVAAGVRVIVPPAHNTSVHSMSDTVADSMAMDVDSLQQGRQCSYGPHICYMCGHQGHMACDCSQRAQPQQHHLQQQGCSNVCRQQQHGYRSQQQQVNSLEAPAMHAYVPLPGYALVPMNQFQQQVVQQLSVFPDGQ</sequence>
<organism evidence="1 2">
    <name type="scientific">Coemansia aciculifera</name>
    <dbReference type="NCBI Taxonomy" id="417176"/>
    <lineage>
        <taxon>Eukaryota</taxon>
        <taxon>Fungi</taxon>
        <taxon>Fungi incertae sedis</taxon>
        <taxon>Zoopagomycota</taxon>
        <taxon>Kickxellomycotina</taxon>
        <taxon>Kickxellomycetes</taxon>
        <taxon>Kickxellales</taxon>
        <taxon>Kickxellaceae</taxon>
        <taxon>Coemansia</taxon>
    </lineage>
</organism>
<protein>
    <submittedName>
        <fullName evidence="1">Uncharacterized protein</fullName>
    </submittedName>
</protein>
<keyword evidence="2" id="KW-1185">Reference proteome</keyword>
<reference evidence="1" key="1">
    <citation type="submission" date="2022-07" db="EMBL/GenBank/DDBJ databases">
        <title>Phylogenomic reconstructions and comparative analyses of Kickxellomycotina fungi.</title>
        <authorList>
            <person name="Reynolds N.K."/>
            <person name="Stajich J.E."/>
            <person name="Barry K."/>
            <person name="Grigoriev I.V."/>
            <person name="Crous P."/>
            <person name="Smith M.E."/>
        </authorList>
    </citation>
    <scope>NUCLEOTIDE SEQUENCE</scope>
    <source>
        <strain evidence="1">CBS 190363</strain>
    </source>
</reference>